<evidence type="ECO:0000256" key="1">
    <source>
        <dbReference type="SAM" id="Phobius"/>
    </source>
</evidence>
<feature type="transmembrane region" description="Helical" evidence="1">
    <location>
        <begin position="174"/>
        <end position="192"/>
    </location>
</feature>
<dbReference type="AlphaFoldDB" id="A0A7X8TJ57"/>
<feature type="transmembrane region" description="Helical" evidence="1">
    <location>
        <begin position="143"/>
        <end position="162"/>
    </location>
</feature>
<dbReference type="RefSeq" id="WP_168887031.1">
    <property type="nucleotide sequence ID" value="NZ_JABAHY010000004.1"/>
</dbReference>
<sequence>MTDSNAAPRSPLVWASLLLVMLAAGMAIPGQGRVNAALAAETQDPYLAAAISFSTGLIAITLIAALTPGGRRSMARIRPAFQRGEVRWWYLLAGCAGAYFVLTQTLTIGLIGVAVFTVAVVTGQTVGGLLWDRIGLGPAGRKPITGFRVIGAILTVLAVLWSVSPQLRETEHELLILLLLVVLPFSGGFLNAGQQALNGRQSAAYRSPIPATFFNFLSGTLLLLLVWAVKLILDGGVPGQLPTQWWYYIGGPLGIVFIALGAVLVTKVGVLVAAMGMIAGQLLGALLLDLMAPAPGSVVTTATVLGTVLTLVAVVVASLPDFRRR</sequence>
<feature type="transmembrane region" description="Helical" evidence="1">
    <location>
        <begin position="86"/>
        <end position="102"/>
    </location>
</feature>
<name>A0A7X8TJ57_9MICC</name>
<dbReference type="Proteomes" id="UP000523139">
    <property type="component" value="Unassembled WGS sequence"/>
</dbReference>
<feature type="transmembrane region" description="Helical" evidence="1">
    <location>
        <begin position="213"/>
        <end position="233"/>
    </location>
</feature>
<gene>
    <name evidence="2" type="ORF">HGQ17_05785</name>
</gene>
<dbReference type="Pfam" id="PF04657">
    <property type="entry name" value="DMT_YdcZ"/>
    <property type="match status" value="2"/>
</dbReference>
<reference evidence="2 3" key="1">
    <citation type="submission" date="2020-04" db="EMBL/GenBank/DDBJ databases">
        <title>Nesterenkonia sp. nov., isolated from marine sediment.</title>
        <authorList>
            <person name="Zhang G."/>
        </authorList>
    </citation>
    <scope>NUCLEOTIDE SEQUENCE [LARGE SCALE GENOMIC DNA]</scope>
    <source>
        <strain evidence="2 3">MY13</strain>
    </source>
</reference>
<dbReference type="EMBL" id="JABAHY010000004">
    <property type="protein sequence ID" value="NLS09526.1"/>
    <property type="molecule type" value="Genomic_DNA"/>
</dbReference>
<accession>A0A7X8TJ57</accession>
<dbReference type="PANTHER" id="PTHR34821:SF2">
    <property type="entry name" value="INNER MEMBRANE PROTEIN YDCZ"/>
    <property type="match status" value="1"/>
</dbReference>
<feature type="transmembrane region" description="Helical" evidence="1">
    <location>
        <begin position="298"/>
        <end position="319"/>
    </location>
</feature>
<evidence type="ECO:0000313" key="3">
    <source>
        <dbReference type="Proteomes" id="UP000523139"/>
    </source>
</evidence>
<organism evidence="2 3">
    <name type="scientific">Nesterenkonia sedimenti</name>
    <dbReference type="NCBI Taxonomy" id="1463632"/>
    <lineage>
        <taxon>Bacteria</taxon>
        <taxon>Bacillati</taxon>
        <taxon>Actinomycetota</taxon>
        <taxon>Actinomycetes</taxon>
        <taxon>Micrococcales</taxon>
        <taxon>Micrococcaceae</taxon>
        <taxon>Nesterenkonia</taxon>
    </lineage>
</organism>
<dbReference type="InterPro" id="IPR006750">
    <property type="entry name" value="YdcZ"/>
</dbReference>
<keyword evidence="1" id="KW-1133">Transmembrane helix</keyword>
<comment type="caution">
    <text evidence="2">The sequence shown here is derived from an EMBL/GenBank/DDBJ whole genome shotgun (WGS) entry which is preliminary data.</text>
</comment>
<evidence type="ECO:0000313" key="2">
    <source>
        <dbReference type="EMBL" id="NLS09526.1"/>
    </source>
</evidence>
<dbReference type="PANTHER" id="PTHR34821">
    <property type="entry name" value="INNER MEMBRANE PROTEIN YDCZ"/>
    <property type="match status" value="1"/>
</dbReference>
<feature type="transmembrane region" description="Helical" evidence="1">
    <location>
        <begin position="245"/>
        <end position="265"/>
    </location>
</feature>
<protein>
    <submittedName>
        <fullName evidence="2">DMT family transporter</fullName>
    </submittedName>
</protein>
<feature type="transmembrane region" description="Helical" evidence="1">
    <location>
        <begin position="46"/>
        <end position="66"/>
    </location>
</feature>
<proteinExistence type="predicted"/>
<keyword evidence="1" id="KW-0812">Transmembrane</keyword>
<keyword evidence="3" id="KW-1185">Reference proteome</keyword>
<keyword evidence="1" id="KW-0472">Membrane</keyword>
<dbReference type="GO" id="GO:0005886">
    <property type="term" value="C:plasma membrane"/>
    <property type="evidence" value="ECO:0007669"/>
    <property type="project" value="TreeGrafter"/>
</dbReference>
<feature type="transmembrane region" description="Helical" evidence="1">
    <location>
        <begin position="108"/>
        <end position="131"/>
    </location>
</feature>
<feature type="transmembrane region" description="Helical" evidence="1">
    <location>
        <begin position="272"/>
        <end position="292"/>
    </location>
</feature>